<dbReference type="PANTHER" id="PTHR43571">
    <property type="entry name" value="NADP-SPECIFIC GLUTAMATE DEHYDROGENASE 1-RELATED"/>
    <property type="match status" value="1"/>
</dbReference>
<evidence type="ECO:0000256" key="6">
    <source>
        <dbReference type="PIRNR" id="PIRNR000185"/>
    </source>
</evidence>
<dbReference type="GO" id="GO:0004354">
    <property type="term" value="F:glutamate dehydrogenase (NADP+) activity"/>
    <property type="evidence" value="ECO:0007669"/>
    <property type="project" value="UniProtKB-EC"/>
</dbReference>
<organism evidence="13 15">
    <name type="scientific">Moraxella equi</name>
    <dbReference type="NCBI Taxonomy" id="60442"/>
    <lineage>
        <taxon>Bacteria</taxon>
        <taxon>Pseudomonadati</taxon>
        <taxon>Pseudomonadota</taxon>
        <taxon>Gammaproteobacteria</taxon>
        <taxon>Moraxellales</taxon>
        <taxon>Moraxellaceae</taxon>
        <taxon>Moraxella</taxon>
    </lineage>
</organism>
<reference evidence="13 15" key="2">
    <citation type="submission" date="2018-06" db="EMBL/GenBank/DDBJ databases">
        <authorList>
            <consortium name="Pathogen Informatics"/>
            <person name="Doyle S."/>
        </authorList>
    </citation>
    <scope>NUCLEOTIDE SEQUENCE [LARGE SCALE GENOMIC DNA]</scope>
    <source>
        <strain evidence="13 15">NCTC11012</strain>
    </source>
</reference>
<protein>
    <recommendedName>
        <fullName evidence="6">Glutamate dehydrogenase</fullName>
    </recommendedName>
</protein>
<keyword evidence="8" id="KW-0520">NAD</keyword>
<evidence type="ECO:0000313" key="13">
    <source>
        <dbReference type="EMBL" id="STZ03455.1"/>
    </source>
</evidence>
<reference evidence="12 14" key="1">
    <citation type="submission" date="2017-03" db="EMBL/GenBank/DDBJ databases">
        <title>Draft genome sequence of Moraxella equi CCUG 4950T type strain.</title>
        <authorList>
            <person name="Salva-Serra F."/>
            <person name="Engstrom-Jakobsson H."/>
            <person name="Thorell K."/>
            <person name="Jaen-Luchoro D."/>
            <person name="Gonzales-Siles L."/>
            <person name="Karlsson R."/>
            <person name="Yazdan S."/>
            <person name="Boulund F."/>
            <person name="Johnning A."/>
            <person name="Engstrand L."/>
            <person name="Kristiansson E."/>
            <person name="Moore E."/>
        </authorList>
    </citation>
    <scope>NUCLEOTIDE SEQUENCE [LARGE SCALE GENOMIC DNA]</scope>
    <source>
        <strain evidence="12 14">CCUG 4950</strain>
    </source>
</reference>
<dbReference type="InterPro" id="IPR050724">
    <property type="entry name" value="Glu_Leu_Phe_Val_DH"/>
</dbReference>
<dbReference type="PRINTS" id="PR00082">
    <property type="entry name" value="GLFDHDRGNASE"/>
</dbReference>
<dbReference type="EMBL" id="MXAP01000045">
    <property type="protein sequence ID" value="OPH39159.1"/>
    <property type="molecule type" value="Genomic_DNA"/>
</dbReference>
<dbReference type="PANTHER" id="PTHR43571:SF1">
    <property type="entry name" value="NADP-SPECIFIC GLUTAMATE DEHYDROGENASE 1-RELATED"/>
    <property type="match status" value="1"/>
</dbReference>
<feature type="domain" description="Glutamate/phenylalanine/leucine/valine/L-tryptophan dehydrogenase C-terminal" evidence="11">
    <location>
        <begin position="200"/>
        <end position="444"/>
    </location>
</feature>
<name>A0A378QRF2_9GAMM</name>
<dbReference type="FunFam" id="1.10.285.10:FF:000001">
    <property type="entry name" value="Glutamate dehydrogenase"/>
    <property type="match status" value="1"/>
</dbReference>
<dbReference type="InterPro" id="IPR033524">
    <property type="entry name" value="Glu/Leu/Phe/Val_DH_AS"/>
</dbReference>
<dbReference type="Gene3D" id="3.40.50.720">
    <property type="entry name" value="NAD(P)-binding Rossmann-like Domain"/>
    <property type="match status" value="1"/>
</dbReference>
<dbReference type="InterPro" id="IPR014362">
    <property type="entry name" value="Glu_DH"/>
</dbReference>
<evidence type="ECO:0000256" key="5">
    <source>
        <dbReference type="ARBA" id="ARBA00048584"/>
    </source>
</evidence>
<evidence type="ECO:0000256" key="3">
    <source>
        <dbReference type="ARBA" id="ARBA00011643"/>
    </source>
</evidence>
<dbReference type="InterPro" id="IPR036291">
    <property type="entry name" value="NAD(P)-bd_dom_sf"/>
</dbReference>
<evidence type="ECO:0000313" key="14">
    <source>
        <dbReference type="Proteomes" id="UP000190777"/>
    </source>
</evidence>
<evidence type="ECO:0000256" key="4">
    <source>
        <dbReference type="ARBA" id="ARBA00023002"/>
    </source>
</evidence>
<dbReference type="GO" id="GO:0000166">
    <property type="term" value="F:nucleotide binding"/>
    <property type="evidence" value="ECO:0007669"/>
    <property type="project" value="UniProtKB-KW"/>
</dbReference>
<dbReference type="PROSITE" id="PS00074">
    <property type="entry name" value="GLFV_DEHYDROGENASE"/>
    <property type="match status" value="1"/>
</dbReference>
<dbReference type="SUPFAM" id="SSF53223">
    <property type="entry name" value="Aminoacid dehydrogenase-like, N-terminal domain"/>
    <property type="match status" value="1"/>
</dbReference>
<evidence type="ECO:0000259" key="11">
    <source>
        <dbReference type="SMART" id="SM00839"/>
    </source>
</evidence>
<dbReference type="FunFam" id="3.40.50.10860:FF:000002">
    <property type="entry name" value="Glutamate dehydrogenase"/>
    <property type="match status" value="1"/>
</dbReference>
<dbReference type="InterPro" id="IPR033922">
    <property type="entry name" value="NAD_bind_Glu_DH"/>
</dbReference>
<gene>
    <name evidence="13" type="primary">gdhA</name>
    <name evidence="12" type="ORF">B5J93_04645</name>
    <name evidence="13" type="ORF">NCTC11012_01703</name>
</gene>
<evidence type="ECO:0000313" key="12">
    <source>
        <dbReference type="EMBL" id="OPH39159.1"/>
    </source>
</evidence>
<feature type="binding site" evidence="8">
    <location>
        <position position="375"/>
    </location>
    <ligand>
        <name>substrate</name>
    </ligand>
</feature>
<dbReference type="InterPro" id="IPR006096">
    <property type="entry name" value="Glu/Leu/Phe/Val/Trp_DH_C"/>
</dbReference>
<evidence type="ECO:0000256" key="1">
    <source>
        <dbReference type="ARBA" id="ARBA00003868"/>
    </source>
</evidence>
<feature type="active site" description="Proton donor" evidence="7">
    <location>
        <position position="124"/>
    </location>
</feature>
<feature type="binding site" evidence="8">
    <location>
        <position position="109"/>
    </location>
    <ligand>
        <name>substrate</name>
    </ligand>
</feature>
<evidence type="ECO:0000256" key="7">
    <source>
        <dbReference type="PIRSR" id="PIRSR000185-1"/>
    </source>
</evidence>
<comment type="function">
    <text evidence="1">Catalyzes the reversible oxidative deamination of glutamate to alpha-ketoglutarate and ammonia.</text>
</comment>
<dbReference type="CDD" id="cd05313">
    <property type="entry name" value="NAD_bind_2_Glu_DH"/>
    <property type="match status" value="1"/>
</dbReference>
<feature type="site" description="Important for catalysis" evidence="9">
    <location>
        <position position="164"/>
    </location>
</feature>
<dbReference type="AlphaFoldDB" id="A0A378QRF2"/>
<dbReference type="InterPro" id="IPR006097">
    <property type="entry name" value="Glu/Leu/Phe/Val/Trp_DH_dimer"/>
</dbReference>
<dbReference type="SUPFAM" id="SSF51735">
    <property type="entry name" value="NAD(P)-binding Rossmann-fold domains"/>
    <property type="match status" value="1"/>
</dbReference>
<comment type="similarity">
    <text evidence="2 6 10">Belongs to the Glu/Leu/Phe/Val dehydrogenases family.</text>
</comment>
<dbReference type="Gene3D" id="1.10.285.10">
    <property type="entry name" value="Glutamate Dehydrogenase, chain A, domain 3"/>
    <property type="match status" value="2"/>
</dbReference>
<dbReference type="Pfam" id="PF00208">
    <property type="entry name" value="ELFV_dehydrog"/>
    <property type="match status" value="1"/>
</dbReference>
<evidence type="ECO:0000256" key="10">
    <source>
        <dbReference type="RuleBase" id="RU004417"/>
    </source>
</evidence>
<dbReference type="Proteomes" id="UP000254618">
    <property type="component" value="Unassembled WGS sequence"/>
</dbReference>
<keyword evidence="4 6" id="KW-0560">Oxidoreductase</keyword>
<feature type="binding site" evidence="8">
    <location>
        <position position="238"/>
    </location>
    <ligand>
        <name>NAD(+)</name>
        <dbReference type="ChEBI" id="CHEBI:57540"/>
    </ligand>
</feature>
<feature type="binding site" evidence="8">
    <location>
        <position position="112"/>
    </location>
    <ligand>
        <name>substrate</name>
    </ligand>
</feature>
<evidence type="ECO:0000256" key="2">
    <source>
        <dbReference type="ARBA" id="ARBA00006382"/>
    </source>
</evidence>
<dbReference type="RefSeq" id="WP_079325025.1">
    <property type="nucleotide sequence ID" value="NZ_MXAP01000045.1"/>
</dbReference>
<feature type="binding site" evidence="8">
    <location>
        <position position="88"/>
    </location>
    <ligand>
        <name>substrate</name>
    </ligand>
</feature>
<dbReference type="InterPro" id="IPR006095">
    <property type="entry name" value="Glu/Leu/Phe/Val/Trp_DH"/>
</dbReference>
<keyword evidence="8" id="KW-0547">Nucleotide-binding</keyword>
<dbReference type="GO" id="GO:0005829">
    <property type="term" value="C:cytosol"/>
    <property type="evidence" value="ECO:0007669"/>
    <property type="project" value="TreeGrafter"/>
</dbReference>
<proteinExistence type="inferred from homology"/>
<dbReference type="InterPro" id="IPR046346">
    <property type="entry name" value="Aminoacid_DH-like_N_sf"/>
</dbReference>
<feature type="binding site" evidence="8">
    <location>
        <position position="207"/>
    </location>
    <ligand>
        <name>NAD(+)</name>
        <dbReference type="ChEBI" id="CHEBI:57540"/>
    </ligand>
</feature>
<comment type="subunit">
    <text evidence="3">Homohexamer.</text>
</comment>
<comment type="catalytic activity">
    <reaction evidence="5">
        <text>L-glutamate + NADP(+) + H2O = 2-oxoglutarate + NH4(+) + NADPH + H(+)</text>
        <dbReference type="Rhea" id="RHEA:11612"/>
        <dbReference type="ChEBI" id="CHEBI:15377"/>
        <dbReference type="ChEBI" id="CHEBI:15378"/>
        <dbReference type="ChEBI" id="CHEBI:16810"/>
        <dbReference type="ChEBI" id="CHEBI:28938"/>
        <dbReference type="ChEBI" id="CHEBI:29985"/>
        <dbReference type="ChEBI" id="CHEBI:57783"/>
        <dbReference type="ChEBI" id="CHEBI:58349"/>
        <dbReference type="EC" id="1.4.1.4"/>
    </reaction>
</comment>
<evidence type="ECO:0000256" key="9">
    <source>
        <dbReference type="PIRSR" id="PIRSR000185-3"/>
    </source>
</evidence>
<dbReference type="GO" id="GO:0006537">
    <property type="term" value="P:glutamate biosynthetic process"/>
    <property type="evidence" value="ECO:0007669"/>
    <property type="project" value="TreeGrafter"/>
</dbReference>
<keyword evidence="14" id="KW-1185">Reference proteome</keyword>
<dbReference type="Proteomes" id="UP000190777">
    <property type="component" value="Unassembled WGS sequence"/>
</dbReference>
<dbReference type="PIRSF" id="PIRSF000185">
    <property type="entry name" value="Glu_DH"/>
    <property type="match status" value="1"/>
</dbReference>
<accession>A0A378QRF2</accession>
<dbReference type="Gene3D" id="3.40.50.10860">
    <property type="entry name" value="Leucine Dehydrogenase, chain A, domain 1"/>
    <property type="match status" value="1"/>
</dbReference>
<sequence>MTIQSAIAKVEQNYAHQPEFIQAVKEVAMTIEKVYADNPKFETLQVFERLCEPDRIISFRVNWENDKGEIQVNRGWRVQFSNAIGPYKGGIRFHPTVTEGTLKFLGFEQIFKNALTGLPMGGAKGGSDFDPKGKSEAEIRRFCYAFMRELHKNVGKDMDVPAGDIGVGGREVNYMFAMYKNLTREFEGVLTGKGVGHGGSLIRTEATGYGLVYFLDNMLKVNNDSLEGKTVLVSGAGNVAQYAAEKCLHLGGKVITFSDSKGTLVDKAGFTQEKIDWVKNHKANGKALADYVSEFGGEWLAGERPWQFDAEVALPCATQNEVSEQDAQALVKHGVKYVAEGANMPLTAEAIDVVRANGVAYAPGKAANAGGVAVSGLEMSQNSVRKYKSFEDLDIELQKIMKNIHESALEAGKKYGTTEGAIDYMTGANVAGFTQVANALVAYGYL</sequence>
<dbReference type="EMBL" id="UGQF01000001">
    <property type="protein sequence ID" value="STZ03455.1"/>
    <property type="molecule type" value="Genomic_DNA"/>
</dbReference>
<dbReference type="FunFam" id="3.40.50.720:FF:000030">
    <property type="entry name" value="Glutamate dehydrogenase"/>
    <property type="match status" value="1"/>
</dbReference>
<dbReference type="SMART" id="SM00839">
    <property type="entry name" value="ELFV_dehydrog"/>
    <property type="match status" value="1"/>
</dbReference>
<evidence type="ECO:0000313" key="15">
    <source>
        <dbReference type="Proteomes" id="UP000254618"/>
    </source>
</evidence>
<dbReference type="Pfam" id="PF02812">
    <property type="entry name" value="ELFV_dehydrog_N"/>
    <property type="match status" value="1"/>
</dbReference>
<evidence type="ECO:0000256" key="8">
    <source>
        <dbReference type="PIRSR" id="PIRSR000185-2"/>
    </source>
</evidence>
<dbReference type="NCBIfam" id="NF006929">
    <property type="entry name" value="PRK09414.1"/>
    <property type="match status" value="1"/>
</dbReference>
<feature type="binding site" evidence="8">
    <location>
        <position position="163"/>
    </location>
    <ligand>
        <name>substrate</name>
    </ligand>
</feature>